<evidence type="ECO:0000313" key="1">
    <source>
        <dbReference type="Proteomes" id="UP000095287"/>
    </source>
</evidence>
<organism evidence="1 2">
    <name type="scientific">Steinernema glaseri</name>
    <dbReference type="NCBI Taxonomy" id="37863"/>
    <lineage>
        <taxon>Eukaryota</taxon>
        <taxon>Metazoa</taxon>
        <taxon>Ecdysozoa</taxon>
        <taxon>Nematoda</taxon>
        <taxon>Chromadorea</taxon>
        <taxon>Rhabditida</taxon>
        <taxon>Tylenchina</taxon>
        <taxon>Panagrolaimomorpha</taxon>
        <taxon>Strongyloidoidea</taxon>
        <taxon>Steinernematidae</taxon>
        <taxon>Steinernema</taxon>
    </lineage>
</organism>
<dbReference type="WBParaSite" id="L893_g23821.t1">
    <property type="protein sequence ID" value="L893_g23821.t1"/>
    <property type="gene ID" value="L893_g23821"/>
</dbReference>
<sequence length="102" mass="11609">MGECKPGAGTLLPRCPYASVLMRLADAISQLSVYVPFPLSLLFLSPKTKNQCRRPERRLGILTFDFAEGIPNSWRELDNRELKCRVFGLGYPNIPERRITKI</sequence>
<proteinExistence type="predicted"/>
<protein>
    <submittedName>
        <fullName evidence="2">Uncharacterized protein</fullName>
    </submittedName>
</protein>
<name>A0A1I7Z8A5_9BILA</name>
<accession>A0A1I7Z8A5</accession>
<evidence type="ECO:0000313" key="2">
    <source>
        <dbReference type="WBParaSite" id="L893_g23821.t1"/>
    </source>
</evidence>
<keyword evidence="1" id="KW-1185">Reference proteome</keyword>
<reference evidence="2" key="1">
    <citation type="submission" date="2016-11" db="UniProtKB">
        <authorList>
            <consortium name="WormBaseParasite"/>
        </authorList>
    </citation>
    <scope>IDENTIFICATION</scope>
</reference>
<dbReference type="Proteomes" id="UP000095287">
    <property type="component" value="Unplaced"/>
</dbReference>
<dbReference type="AlphaFoldDB" id="A0A1I7Z8A5"/>